<dbReference type="AlphaFoldDB" id="A0A1B0BTL7"/>
<keyword evidence="3" id="KW-1185">Reference proteome</keyword>
<accession>A0A1B0BTL7</accession>
<feature type="transmembrane region" description="Helical" evidence="1">
    <location>
        <begin position="32"/>
        <end position="52"/>
    </location>
</feature>
<dbReference type="Proteomes" id="UP000092460">
    <property type="component" value="Unassembled WGS sequence"/>
</dbReference>
<dbReference type="EnsemblMetazoa" id="GPPI040139-RA">
    <property type="protein sequence ID" value="GPPI040139-PA"/>
    <property type="gene ID" value="GPPI040139"/>
</dbReference>
<name>A0A1B0BTL7_9MUSC</name>
<protein>
    <submittedName>
        <fullName evidence="2">Uncharacterized protein</fullName>
    </submittedName>
</protein>
<evidence type="ECO:0000313" key="2">
    <source>
        <dbReference type="EnsemblMetazoa" id="GPPI040139-PA"/>
    </source>
</evidence>
<dbReference type="EMBL" id="JXJN01020238">
    <property type="status" value="NOT_ANNOTATED_CDS"/>
    <property type="molecule type" value="Genomic_DNA"/>
</dbReference>
<keyword evidence="1" id="KW-0472">Membrane</keyword>
<reference evidence="3" key="1">
    <citation type="submission" date="2015-01" db="EMBL/GenBank/DDBJ databases">
        <authorList>
            <person name="Aksoy S."/>
            <person name="Warren W."/>
            <person name="Wilson R.K."/>
        </authorList>
    </citation>
    <scope>NUCLEOTIDE SEQUENCE [LARGE SCALE GENOMIC DNA]</scope>
    <source>
        <strain evidence="3">IAEA</strain>
    </source>
</reference>
<keyword evidence="1" id="KW-1133">Transmembrane helix</keyword>
<proteinExistence type="predicted"/>
<sequence>MQRNDKLRLVIRGDYQCRLIFQAVDERYDKQLIYDMNLLLLLCIQLSFVIFIKERIAAKISTRGKLDRCSNVY</sequence>
<evidence type="ECO:0000256" key="1">
    <source>
        <dbReference type="SAM" id="Phobius"/>
    </source>
</evidence>
<organism evidence="2 3">
    <name type="scientific">Glossina palpalis gambiensis</name>
    <dbReference type="NCBI Taxonomy" id="67801"/>
    <lineage>
        <taxon>Eukaryota</taxon>
        <taxon>Metazoa</taxon>
        <taxon>Ecdysozoa</taxon>
        <taxon>Arthropoda</taxon>
        <taxon>Hexapoda</taxon>
        <taxon>Insecta</taxon>
        <taxon>Pterygota</taxon>
        <taxon>Neoptera</taxon>
        <taxon>Endopterygota</taxon>
        <taxon>Diptera</taxon>
        <taxon>Brachycera</taxon>
        <taxon>Muscomorpha</taxon>
        <taxon>Hippoboscoidea</taxon>
        <taxon>Glossinidae</taxon>
        <taxon>Glossina</taxon>
    </lineage>
</organism>
<keyword evidence="1" id="KW-0812">Transmembrane</keyword>
<reference evidence="2" key="2">
    <citation type="submission" date="2020-05" db="UniProtKB">
        <authorList>
            <consortium name="EnsemblMetazoa"/>
        </authorList>
    </citation>
    <scope>IDENTIFICATION</scope>
    <source>
        <strain evidence="2">IAEA</strain>
    </source>
</reference>
<dbReference type="VEuPathDB" id="VectorBase:GPPI040139"/>
<evidence type="ECO:0000313" key="3">
    <source>
        <dbReference type="Proteomes" id="UP000092460"/>
    </source>
</evidence>